<dbReference type="Proteomes" id="UP000295718">
    <property type="component" value="Unassembled WGS sequence"/>
</dbReference>
<dbReference type="SMART" id="SM00409">
    <property type="entry name" value="IG"/>
    <property type="match status" value="8"/>
</dbReference>
<dbReference type="InterPro" id="IPR003599">
    <property type="entry name" value="Ig_sub"/>
</dbReference>
<dbReference type="InterPro" id="IPR036179">
    <property type="entry name" value="Ig-like_dom_sf"/>
</dbReference>
<dbReference type="SUPFAM" id="SSF69360">
    <property type="entry name" value="Cell wall binding repeat"/>
    <property type="match status" value="1"/>
</dbReference>
<keyword evidence="8" id="KW-0812">Transmembrane</keyword>
<dbReference type="Pfam" id="PF07679">
    <property type="entry name" value="I-set"/>
    <property type="match status" value="1"/>
</dbReference>
<dbReference type="InterPro" id="IPR007110">
    <property type="entry name" value="Ig-like_dom"/>
</dbReference>
<dbReference type="Gene3D" id="2.10.270.10">
    <property type="entry name" value="Cholin Binding"/>
    <property type="match status" value="1"/>
</dbReference>
<dbReference type="PANTHER" id="PTHR11640">
    <property type="entry name" value="NEPHRIN"/>
    <property type="match status" value="1"/>
</dbReference>
<feature type="domain" description="SLH" evidence="10">
    <location>
        <begin position="2358"/>
        <end position="2421"/>
    </location>
</feature>
<dbReference type="Pfam" id="PF02368">
    <property type="entry name" value="Big_2"/>
    <property type="match status" value="1"/>
</dbReference>
<dbReference type="PROSITE" id="PS51272">
    <property type="entry name" value="SLH"/>
    <property type="match status" value="3"/>
</dbReference>
<comment type="caution">
    <text evidence="11">The sequence shown here is derived from an EMBL/GenBank/DDBJ whole genome shotgun (WGS) entry which is preliminary data.</text>
</comment>
<evidence type="ECO:0000256" key="6">
    <source>
        <dbReference type="ARBA" id="ARBA00023319"/>
    </source>
</evidence>
<dbReference type="PROSITE" id="PS50835">
    <property type="entry name" value="IG_LIKE"/>
    <property type="match status" value="5"/>
</dbReference>
<dbReference type="InterPro" id="IPR001119">
    <property type="entry name" value="SLH_dom"/>
</dbReference>
<dbReference type="PANTHER" id="PTHR11640:SF31">
    <property type="entry name" value="IRREGULAR CHIASM C-ROUGHEST PROTEIN-RELATED"/>
    <property type="match status" value="1"/>
</dbReference>
<evidence type="ECO:0000259" key="9">
    <source>
        <dbReference type="PROSITE" id="PS50835"/>
    </source>
</evidence>
<gene>
    <name evidence="11" type="ORF">EDD76_10357</name>
</gene>
<keyword evidence="5" id="KW-0325">Glycoprotein</keyword>
<keyword evidence="2" id="KW-0677">Repeat</keyword>
<proteinExistence type="predicted"/>
<feature type="domain" description="SLH" evidence="10">
    <location>
        <begin position="2292"/>
        <end position="2355"/>
    </location>
</feature>
<evidence type="ECO:0000256" key="2">
    <source>
        <dbReference type="ARBA" id="ARBA00022737"/>
    </source>
</evidence>
<sequence>MKIPFKRSCKKTIQVLLVTATLVVVFLQAFYLPVNAENTIIDISSYWGKETTHNISNEGTIDLTAFPSTEAGKLTFNITGSTARVTILGGGRTYTNLCIMIGEGAYVTLNNVSIDNTNFENTSPVIVNDNNADNRLMFSGENTLTGGAARPGITVLNSGGIINNITIDKSNPGLPDKSCILNVNGGTGAAGIGGMQNRDCGSITIKGGTINATSNENSVCSGAGIGGGAKGNGGKVTISGGIVTARGAKGGAGIGGGANPDNWTTNGGAGGEITITGGVVRAYGSGVEIGKYGGGTISGGGAGIGGGAGYNYGGVGGKVIISGGTVTAIGAGGGAGIGGGRIASGGDVNISGGIVYAESSDGGAGIGGGGSGSGFLNKTGGNGGLVTITGGTVEAVAYGSGCDIGNGNYGEGAKIYFSGGSIRSDVFNCAPVVSITDTRSVDRNVVTIPNISSATAVSYTVDGGETKYASTDSLGRLYLWLPGENDEKVYDLSVTILADPSKTYSLKTDPIVYKWGKPEIYTITDNRTIDLANFFSKPDASNLTIAASGSTAEVKIVGDANITYKNLRITIDKGAHVTLYNVNIDNSTCSVEYSPVEAGDSNTGNTLYIMQMNKLTGSKNMPGVFVAEGTNLNIFRSSDPMTGTARLYANGGADAAGIGGKNGGGAGSISFNNGSVTAVGNGGGSGIGGGNNGIGGTVSVVNAIITAQKGSNATYDIGGGQGVAGGKTYIGSGVIFASNISNVPEVSTSDSTQLGKKSLKLGDTSTNTNSMIINNQYNCGNIKTDSYGYLNLYFTKGTHSVFCYDVSKLFITSDSSSDYLTVTRLEGFSNTGYSADSSGDINISESGSYLISGNTTTFKSSIKVAPDINVDITLDNVKLSSNTSGLSLDSNTTVNLTIKGMNTLSGGASFPGITVPETSTLNIEGTDTDSLTVDGNGSAGIYNGGIVNIEGGKITANGGASGAGIGGSKNDAGGNITISGGIVTVTGGNGAAGIGGGENGAGGTATITGGMIKAVKGTDAPYDIGSGKGTGLASGTNTFIGGSINVVSVSSVPTDGTEPVYLTTVDVIDNNGLSLLDTTVSFTMPNGVKFDTATDSEGKLYPWLPMGDNITVTITSGGKNYTATGDVTIAGPNKMTTAPTVTSVTVTPATATVQKGETQTFNATITGINNPAQTVTWDIQGNTSINTGIDNTGKLTVATGETASTLTVTAISTADNTKSGTSTVTVTASDTSPTVTNVKITPATISVQKGSSYTFAAVVEGTNDPSQSVKWEITGKNSADTTINNTTGVLSVASDENSDTLTVTATSDADTSISGTATVTVTNVPATVTSVTIAPKPVSATTDSAISFSATIVGINNPSQAVEWSVSGNNSSGTTISNMGVLTIAADETATALAVTAVSDIDNSKFDTVTVDITTISPPAATVSDVTITPDNVTITKGTTFSFSASVTGTNSPSQTVTWAVYGNSSSSTIINDSGALAVAADETAATLTVTATSAADNAVSDTATVTVAAVLSPTVDSVTVSPSTATIIKGNTQSFTATVTGSNDPAQTVEWSVSENNSSSTTISSSGLLTVGSDETAAVLTVKALSTVDSTCFDKATVVVTTTPTPVATVSTVTITPTSATVSKGSTYTFGAVVAGTNNPSQSVSWSVSGNNNAGTIINSSGVLTVEANETATTLTVTATSVADDSKSSAVTVTVSDTASTDPTVDAVAVNPLTANVVKGGTEAFSAVVSGSNSPAQTVTWSVYDNTSSGTTINSSGLLTVGSDETAATLTIKAESTVDTSKSSTATVTVTDASTPAPTVTVVTVIASSSSVLPGATLNFTATVAGTNSPSQEVTWAVSGNNTANTKITSAGVLTVSSDETATSLTITATSILDNIKSGTATVTVTPLVTVSSVTVSPSSGSVQTGGTKTFTATVTGTNNPSQEVTWSVSGNNGVGTTISSSGVLTIASSETASTLTVKAASILDSSKYGTAAVTVTQANTTTPTTGGTGGGGSSASPSTDKTPTVRVKKKPDQPVSAGISVTATVDKTGLATVTVPENSITSAITKAKAEAKTQDKTENGIGIAVNVKLPGTAKSTCIVLTQSTLKTLIDAEVKLLEINGAPAYLSFNLEALKEIQKQSSGDVTLSLTPVTCLTGNAKTLIGSRAVYNISISYRKDGKTVSITSLHSGSVTISIPYTPGKKETVGYLFGVYVDGNGKTTRIQNSTYDVNSKSIIFDSNHFSIYGVGYTAPSEKFTDVSAHWAKEFIDYVVGRGLLSGTSTTTFSPNTSMSRGMLVTVLGKMAGVNVSSYQTFSFTDVDAEEYYAPYIEWACKNGVISGVGNSKFAPDRAVTREEIALILSNYAKATGYTLPVTREAVVYADANSISSTFKEAVQAMQQAGIMMGGNDNKFNPNANATRAEVSAMLTRYVKLTINPDTSQGWALNDAGQRMYYQDGKALTGWQDIGSGDKKKHYFFTSDGIMISGKWLKIADKWYYFYKDGSLAVSTKVDGYEVDANGVRKNK</sequence>
<feature type="domain" description="Ig-like" evidence="9">
    <location>
        <begin position="1799"/>
        <end position="1898"/>
    </location>
</feature>
<dbReference type="InterPro" id="IPR013098">
    <property type="entry name" value="Ig_I-set"/>
</dbReference>
<feature type="region of interest" description="Disordered" evidence="7">
    <location>
        <begin position="1981"/>
        <end position="2015"/>
    </location>
</feature>
<evidence type="ECO:0000313" key="11">
    <source>
        <dbReference type="EMBL" id="TCL59868.1"/>
    </source>
</evidence>
<dbReference type="OrthoDB" id="1864276at2"/>
<feature type="domain" description="SLH" evidence="10">
    <location>
        <begin position="2231"/>
        <end position="2290"/>
    </location>
</feature>
<keyword evidence="6" id="KW-0393">Immunoglobulin domain</keyword>
<dbReference type="InterPro" id="IPR018337">
    <property type="entry name" value="Cell_wall/Cho-bd_repeat"/>
</dbReference>
<feature type="domain" description="Ig-like" evidence="9">
    <location>
        <begin position="1607"/>
        <end position="1695"/>
    </location>
</feature>
<evidence type="ECO:0000256" key="3">
    <source>
        <dbReference type="ARBA" id="ARBA00023136"/>
    </source>
</evidence>
<accession>A0A4R1R3B7</accession>
<dbReference type="GO" id="GO:0005886">
    <property type="term" value="C:plasma membrane"/>
    <property type="evidence" value="ECO:0007669"/>
    <property type="project" value="TreeGrafter"/>
</dbReference>
<dbReference type="EMBL" id="SLUO01000003">
    <property type="protein sequence ID" value="TCL59868.1"/>
    <property type="molecule type" value="Genomic_DNA"/>
</dbReference>
<dbReference type="STRING" id="1469948.GCA_000732725_01002"/>
<evidence type="ECO:0000256" key="4">
    <source>
        <dbReference type="ARBA" id="ARBA00023157"/>
    </source>
</evidence>
<evidence type="ECO:0000256" key="7">
    <source>
        <dbReference type="SAM" id="MobiDB-lite"/>
    </source>
</evidence>
<dbReference type="GO" id="GO:0098609">
    <property type="term" value="P:cell-cell adhesion"/>
    <property type="evidence" value="ECO:0007669"/>
    <property type="project" value="TreeGrafter"/>
</dbReference>
<evidence type="ECO:0000313" key="12">
    <source>
        <dbReference type="Proteomes" id="UP000295718"/>
    </source>
</evidence>
<feature type="transmembrane region" description="Helical" evidence="8">
    <location>
        <begin position="12"/>
        <end position="32"/>
    </location>
</feature>
<dbReference type="SUPFAM" id="SSF48726">
    <property type="entry name" value="Immunoglobulin"/>
    <property type="match status" value="3"/>
</dbReference>
<reference evidence="11 12" key="1">
    <citation type="submission" date="2019-03" db="EMBL/GenBank/DDBJ databases">
        <title>Genomic Encyclopedia of Type Strains, Phase IV (KMG-IV): sequencing the most valuable type-strain genomes for metagenomic binning, comparative biology and taxonomic classification.</title>
        <authorList>
            <person name="Goeker M."/>
        </authorList>
    </citation>
    <scope>NUCLEOTIDE SEQUENCE [LARGE SCALE GENOMIC DNA]</scope>
    <source>
        <strain evidence="11 12">DSM 100556</strain>
    </source>
</reference>
<name>A0A4R1R3B7_9FIRM</name>
<feature type="domain" description="Ig-like" evidence="9">
    <location>
        <begin position="1514"/>
        <end position="1593"/>
    </location>
</feature>
<comment type="subcellular location">
    <subcellularLocation>
        <location evidence="1">Membrane</location>
        <topology evidence="1">Single-pass type I membrane protein</topology>
    </subcellularLocation>
</comment>
<dbReference type="SMART" id="SM00635">
    <property type="entry name" value="BID_2"/>
    <property type="match status" value="8"/>
</dbReference>
<organism evidence="11 12">
    <name type="scientific">Kineothrix alysoides</name>
    <dbReference type="NCBI Taxonomy" id="1469948"/>
    <lineage>
        <taxon>Bacteria</taxon>
        <taxon>Bacillati</taxon>
        <taxon>Bacillota</taxon>
        <taxon>Clostridia</taxon>
        <taxon>Lachnospirales</taxon>
        <taxon>Lachnospiraceae</taxon>
        <taxon>Kineothrix</taxon>
    </lineage>
</organism>
<dbReference type="InterPro" id="IPR051275">
    <property type="entry name" value="Cell_adhesion_signaling"/>
</dbReference>
<dbReference type="Gene3D" id="2.60.40.1080">
    <property type="match status" value="4"/>
</dbReference>
<evidence type="ECO:0000256" key="8">
    <source>
        <dbReference type="SAM" id="Phobius"/>
    </source>
</evidence>
<feature type="domain" description="Ig-like" evidence="9">
    <location>
        <begin position="1419"/>
        <end position="1507"/>
    </location>
</feature>
<evidence type="ECO:0000259" key="10">
    <source>
        <dbReference type="PROSITE" id="PS51272"/>
    </source>
</evidence>
<dbReference type="InterPro" id="IPR003343">
    <property type="entry name" value="Big_2"/>
</dbReference>
<keyword evidence="3 8" id="KW-0472">Membrane</keyword>
<keyword evidence="12" id="KW-1185">Reference proteome</keyword>
<evidence type="ECO:0000256" key="5">
    <source>
        <dbReference type="ARBA" id="ARBA00023180"/>
    </source>
</evidence>
<feature type="domain" description="Ig-like" evidence="9">
    <location>
        <begin position="1139"/>
        <end position="1236"/>
    </location>
</feature>
<evidence type="ECO:0000256" key="1">
    <source>
        <dbReference type="ARBA" id="ARBA00004479"/>
    </source>
</evidence>
<dbReference type="Pfam" id="PF00395">
    <property type="entry name" value="SLH"/>
    <property type="match status" value="3"/>
</dbReference>
<dbReference type="GO" id="GO:0050839">
    <property type="term" value="F:cell adhesion molecule binding"/>
    <property type="evidence" value="ECO:0007669"/>
    <property type="project" value="TreeGrafter"/>
</dbReference>
<dbReference type="RefSeq" id="WP_035315177.1">
    <property type="nucleotide sequence ID" value="NZ_JPNB01000001.1"/>
</dbReference>
<keyword evidence="4" id="KW-1015">Disulfide bond</keyword>
<dbReference type="Pfam" id="PF19127">
    <property type="entry name" value="Choline_bind_3"/>
    <property type="match status" value="1"/>
</dbReference>
<keyword evidence="8" id="KW-1133">Transmembrane helix</keyword>
<protein>
    <submittedName>
        <fullName evidence="11">Ig-like protein group 2</fullName>
    </submittedName>
</protein>
<dbReference type="GO" id="GO:0005911">
    <property type="term" value="C:cell-cell junction"/>
    <property type="evidence" value="ECO:0007669"/>
    <property type="project" value="TreeGrafter"/>
</dbReference>